<dbReference type="EMBL" id="ADKM02000093">
    <property type="protein sequence ID" value="EGC02464.1"/>
    <property type="molecule type" value="Genomic_DNA"/>
</dbReference>
<accession>E9SE24</accession>
<dbReference type="Proteomes" id="UP000004259">
    <property type="component" value="Unassembled WGS sequence"/>
</dbReference>
<evidence type="ECO:0000313" key="6">
    <source>
        <dbReference type="Proteomes" id="UP000004259"/>
    </source>
</evidence>
<gene>
    <name evidence="5" type="ORF">CUS_5443</name>
</gene>
<dbReference type="AlphaFoldDB" id="E9SE24"/>
<keyword evidence="3" id="KW-0804">Transcription</keyword>
<keyword evidence="6" id="KW-1185">Reference proteome</keyword>
<comment type="caution">
    <text evidence="5">The sequence shown here is derived from an EMBL/GenBank/DDBJ whole genome shotgun (WGS) entry which is preliminary data.</text>
</comment>
<dbReference type="GO" id="GO:0043565">
    <property type="term" value="F:sequence-specific DNA binding"/>
    <property type="evidence" value="ECO:0007669"/>
    <property type="project" value="InterPro"/>
</dbReference>
<sequence length="258" mass="30051">MKAYMLGWHSKHSADLYKDRPNGIHGMQILLIRSKARIGMGSKFYNVDDNTLFVIESCYPHTLCGDGEEYVDDWIRFDLEDEDNEFLNSLGIEHNVPIKLDTDTVSEMIKMCVEIFYSENSEKDATVRYLMKAIFMQIKSCANPEDRGGRSQYENELESIRKQIYDDPSANWNIPQIAQDMNLSVSHFQRLYKQRYGIPCTKDILTSRMEYAKQLLTTTELSAVEVSEKCGYPDYSHFSKVFQKYACESPSKYRKNNR</sequence>
<dbReference type="SMART" id="SM00342">
    <property type="entry name" value="HTH_ARAC"/>
    <property type="match status" value="1"/>
</dbReference>
<dbReference type="PROSITE" id="PS01124">
    <property type="entry name" value="HTH_ARAC_FAMILY_2"/>
    <property type="match status" value="1"/>
</dbReference>
<reference evidence="5 6" key="1">
    <citation type="submission" date="2011-02" db="EMBL/GenBank/DDBJ databases">
        <authorList>
            <person name="Nelson K.E."/>
            <person name="Sutton G."/>
            <person name="Torralba M."/>
            <person name="Durkin S."/>
            <person name="Harkins D."/>
            <person name="Montgomery R."/>
            <person name="Ziemer C."/>
            <person name="Klaassens E."/>
            <person name="Ocuiv P."/>
            <person name="Morrison M."/>
        </authorList>
    </citation>
    <scope>NUCLEOTIDE SEQUENCE [LARGE SCALE GENOMIC DNA]</scope>
    <source>
        <strain evidence="5 6">8</strain>
    </source>
</reference>
<proteinExistence type="predicted"/>
<dbReference type="GO" id="GO:0003700">
    <property type="term" value="F:DNA-binding transcription factor activity"/>
    <property type="evidence" value="ECO:0007669"/>
    <property type="project" value="InterPro"/>
</dbReference>
<keyword evidence="2" id="KW-0238">DNA-binding</keyword>
<dbReference type="InterPro" id="IPR018060">
    <property type="entry name" value="HTH_AraC"/>
</dbReference>
<dbReference type="InterPro" id="IPR009057">
    <property type="entry name" value="Homeodomain-like_sf"/>
</dbReference>
<dbReference type="OrthoDB" id="9778008at2"/>
<name>E9SE24_RUMAL</name>
<evidence type="ECO:0000259" key="4">
    <source>
        <dbReference type="PROSITE" id="PS01124"/>
    </source>
</evidence>
<dbReference type="PANTHER" id="PTHR43280:SF2">
    <property type="entry name" value="HTH-TYPE TRANSCRIPTIONAL REGULATOR EXSA"/>
    <property type="match status" value="1"/>
</dbReference>
<organism evidence="5 6">
    <name type="scientific">Ruminococcus albus 8</name>
    <dbReference type="NCBI Taxonomy" id="246199"/>
    <lineage>
        <taxon>Bacteria</taxon>
        <taxon>Bacillati</taxon>
        <taxon>Bacillota</taxon>
        <taxon>Clostridia</taxon>
        <taxon>Eubacteriales</taxon>
        <taxon>Oscillospiraceae</taxon>
        <taxon>Ruminococcus</taxon>
    </lineage>
</organism>
<dbReference type="RefSeq" id="WP_002850810.1">
    <property type="nucleotide sequence ID" value="NZ_ADKM02000093.1"/>
</dbReference>
<dbReference type="eggNOG" id="COG2207">
    <property type="taxonomic scope" value="Bacteria"/>
</dbReference>
<keyword evidence="1" id="KW-0805">Transcription regulation</keyword>
<dbReference type="Pfam" id="PF12833">
    <property type="entry name" value="HTH_18"/>
    <property type="match status" value="1"/>
</dbReference>
<dbReference type="Gene3D" id="1.10.10.60">
    <property type="entry name" value="Homeodomain-like"/>
    <property type="match status" value="2"/>
</dbReference>
<feature type="domain" description="HTH araC/xylS-type" evidence="4">
    <location>
        <begin position="158"/>
        <end position="256"/>
    </location>
</feature>
<dbReference type="SUPFAM" id="SSF46689">
    <property type="entry name" value="Homeodomain-like"/>
    <property type="match status" value="2"/>
</dbReference>
<dbReference type="PANTHER" id="PTHR43280">
    <property type="entry name" value="ARAC-FAMILY TRANSCRIPTIONAL REGULATOR"/>
    <property type="match status" value="1"/>
</dbReference>
<protein>
    <submittedName>
        <fullName evidence="5">Transcriptional regulator, AraC family</fullName>
    </submittedName>
</protein>
<dbReference type="STRING" id="246199.CUS_5443"/>
<evidence type="ECO:0000313" key="5">
    <source>
        <dbReference type="EMBL" id="EGC02464.1"/>
    </source>
</evidence>
<evidence type="ECO:0000256" key="2">
    <source>
        <dbReference type="ARBA" id="ARBA00023125"/>
    </source>
</evidence>
<evidence type="ECO:0000256" key="3">
    <source>
        <dbReference type="ARBA" id="ARBA00023163"/>
    </source>
</evidence>
<evidence type="ECO:0000256" key="1">
    <source>
        <dbReference type="ARBA" id="ARBA00023015"/>
    </source>
</evidence>